<dbReference type="InterPro" id="IPR036513">
    <property type="entry name" value="STAS_dom_sf"/>
</dbReference>
<organism evidence="2 3">
    <name type="scientific">Krasilnikovia cinnamomea</name>
    <dbReference type="NCBI Taxonomy" id="349313"/>
    <lineage>
        <taxon>Bacteria</taxon>
        <taxon>Bacillati</taxon>
        <taxon>Actinomycetota</taxon>
        <taxon>Actinomycetes</taxon>
        <taxon>Micromonosporales</taxon>
        <taxon>Micromonosporaceae</taxon>
        <taxon>Krasilnikovia</taxon>
    </lineage>
</organism>
<sequence length="113" mass="12232">MNRMDVSTLEVRTEPDGTVVIRPRGVVGEADVVHLQQVLVRTVRKVRPSRLVLDLTDVFRLDPIAAGTMSAVCGLGDDHGVAVFVHNPSEHIADQLSTAGVPVQRLRRTAAMA</sequence>
<name>A0A4Q7ZQQ9_9ACTN</name>
<dbReference type="Gene3D" id="3.30.750.24">
    <property type="entry name" value="STAS domain"/>
    <property type="match status" value="1"/>
</dbReference>
<accession>A0A4Q7ZQQ9</accession>
<dbReference type="Proteomes" id="UP000292564">
    <property type="component" value="Unassembled WGS sequence"/>
</dbReference>
<reference evidence="2 3" key="1">
    <citation type="submission" date="2019-02" db="EMBL/GenBank/DDBJ databases">
        <title>Sequencing the genomes of 1000 actinobacteria strains.</title>
        <authorList>
            <person name="Klenk H.-P."/>
        </authorList>
    </citation>
    <scope>NUCLEOTIDE SEQUENCE [LARGE SCALE GENOMIC DNA]</scope>
    <source>
        <strain evidence="2 3">DSM 45162</strain>
    </source>
</reference>
<dbReference type="EMBL" id="SHKY01000001">
    <property type="protein sequence ID" value="RZU53447.1"/>
    <property type="molecule type" value="Genomic_DNA"/>
</dbReference>
<feature type="domain" description="STAS" evidence="1">
    <location>
        <begin position="16"/>
        <end position="113"/>
    </location>
</feature>
<evidence type="ECO:0000259" key="1">
    <source>
        <dbReference type="PROSITE" id="PS50801"/>
    </source>
</evidence>
<proteinExistence type="predicted"/>
<evidence type="ECO:0000313" key="3">
    <source>
        <dbReference type="Proteomes" id="UP000292564"/>
    </source>
</evidence>
<protein>
    <submittedName>
        <fullName evidence="2">Anti-anti-sigma regulatory factor</fullName>
    </submittedName>
</protein>
<comment type="caution">
    <text evidence="2">The sequence shown here is derived from an EMBL/GenBank/DDBJ whole genome shotgun (WGS) entry which is preliminary data.</text>
</comment>
<keyword evidence="3" id="KW-1185">Reference proteome</keyword>
<dbReference type="Pfam" id="PF01740">
    <property type="entry name" value="STAS"/>
    <property type="match status" value="1"/>
</dbReference>
<dbReference type="PROSITE" id="PS50801">
    <property type="entry name" value="STAS"/>
    <property type="match status" value="1"/>
</dbReference>
<gene>
    <name evidence="2" type="ORF">EV385_5374</name>
</gene>
<dbReference type="SUPFAM" id="SSF52091">
    <property type="entry name" value="SpoIIaa-like"/>
    <property type="match status" value="1"/>
</dbReference>
<dbReference type="AlphaFoldDB" id="A0A4Q7ZQQ9"/>
<dbReference type="InterPro" id="IPR002645">
    <property type="entry name" value="STAS_dom"/>
</dbReference>
<evidence type="ECO:0000313" key="2">
    <source>
        <dbReference type="EMBL" id="RZU53447.1"/>
    </source>
</evidence>